<feature type="region of interest" description="Disordered" evidence="1">
    <location>
        <begin position="1"/>
        <end position="26"/>
    </location>
</feature>
<evidence type="ECO:0000313" key="3">
    <source>
        <dbReference type="Proteomes" id="UP000800200"/>
    </source>
</evidence>
<proteinExistence type="predicted"/>
<dbReference type="Proteomes" id="UP000800200">
    <property type="component" value="Unassembled WGS sequence"/>
</dbReference>
<dbReference type="AlphaFoldDB" id="A0A6A6E8E0"/>
<evidence type="ECO:0000256" key="1">
    <source>
        <dbReference type="SAM" id="MobiDB-lite"/>
    </source>
</evidence>
<name>A0A6A6E8E0_9PEZI</name>
<reference evidence="2" key="1">
    <citation type="journal article" date="2020" name="Stud. Mycol.">
        <title>101 Dothideomycetes genomes: a test case for predicting lifestyles and emergence of pathogens.</title>
        <authorList>
            <person name="Haridas S."/>
            <person name="Albert R."/>
            <person name="Binder M."/>
            <person name="Bloem J."/>
            <person name="Labutti K."/>
            <person name="Salamov A."/>
            <person name="Andreopoulos B."/>
            <person name="Baker S."/>
            <person name="Barry K."/>
            <person name="Bills G."/>
            <person name="Bluhm B."/>
            <person name="Cannon C."/>
            <person name="Castanera R."/>
            <person name="Culley D."/>
            <person name="Daum C."/>
            <person name="Ezra D."/>
            <person name="Gonzalez J."/>
            <person name="Henrissat B."/>
            <person name="Kuo A."/>
            <person name="Liang C."/>
            <person name="Lipzen A."/>
            <person name="Lutzoni F."/>
            <person name="Magnuson J."/>
            <person name="Mondo S."/>
            <person name="Nolan M."/>
            <person name="Ohm R."/>
            <person name="Pangilinan J."/>
            <person name="Park H.-J."/>
            <person name="Ramirez L."/>
            <person name="Alfaro M."/>
            <person name="Sun H."/>
            <person name="Tritt A."/>
            <person name="Yoshinaga Y."/>
            <person name="Zwiers L.-H."/>
            <person name="Turgeon B."/>
            <person name="Goodwin S."/>
            <person name="Spatafora J."/>
            <person name="Crous P."/>
            <person name="Grigoriev I."/>
        </authorList>
    </citation>
    <scope>NUCLEOTIDE SEQUENCE</scope>
    <source>
        <strain evidence="2">CBS 207.26</strain>
    </source>
</reference>
<gene>
    <name evidence="2" type="ORF">K469DRAFT_749115</name>
</gene>
<sequence>MGLEKNSGAIEAMQETKYHPAGKASNLAASKRSMNIHEELSKGTINAKADDYDKGPSTALRPAMRRRSNEVRRRDNDIDSIIKSVRILPGSFVLGFLKPNRYLVAALEGMSDLTTTEKTKEVIETMERILPFQKHLIDLVFDVEMWIPILGIRVRELRHIHGHEFTLPKGRRLHFMIQDELANVMQGSKAHLPS</sequence>
<feature type="region of interest" description="Disordered" evidence="1">
    <location>
        <begin position="47"/>
        <end position="71"/>
    </location>
</feature>
<evidence type="ECO:0000313" key="2">
    <source>
        <dbReference type="EMBL" id="KAF2187295.1"/>
    </source>
</evidence>
<accession>A0A6A6E8E0</accession>
<protein>
    <submittedName>
        <fullName evidence="2">Uncharacterized protein</fullName>
    </submittedName>
</protein>
<dbReference type="EMBL" id="ML994627">
    <property type="protein sequence ID" value="KAF2187295.1"/>
    <property type="molecule type" value="Genomic_DNA"/>
</dbReference>
<organism evidence="2 3">
    <name type="scientific">Zopfia rhizophila CBS 207.26</name>
    <dbReference type="NCBI Taxonomy" id="1314779"/>
    <lineage>
        <taxon>Eukaryota</taxon>
        <taxon>Fungi</taxon>
        <taxon>Dikarya</taxon>
        <taxon>Ascomycota</taxon>
        <taxon>Pezizomycotina</taxon>
        <taxon>Dothideomycetes</taxon>
        <taxon>Dothideomycetes incertae sedis</taxon>
        <taxon>Zopfiaceae</taxon>
        <taxon>Zopfia</taxon>
    </lineage>
</organism>
<keyword evidence="3" id="KW-1185">Reference proteome</keyword>